<reference evidence="9" key="1">
    <citation type="submission" date="2020-10" db="EMBL/GenBank/DDBJ databases">
        <authorList>
            <person name="Gilroy R."/>
        </authorList>
    </citation>
    <scope>NUCLEOTIDE SEQUENCE</scope>
    <source>
        <strain evidence="9">F6-4510</strain>
    </source>
</reference>
<dbReference type="InterPro" id="IPR002781">
    <property type="entry name" value="TM_pro_TauE-like"/>
</dbReference>
<dbReference type="AlphaFoldDB" id="A0A9D9H515"/>
<evidence type="ECO:0000256" key="6">
    <source>
        <dbReference type="ARBA" id="ARBA00022989"/>
    </source>
</evidence>
<name>A0A9D9H515_9FIRM</name>
<dbReference type="Pfam" id="PF01925">
    <property type="entry name" value="TauE"/>
    <property type="match status" value="1"/>
</dbReference>
<dbReference type="GO" id="GO:0005886">
    <property type="term" value="C:plasma membrane"/>
    <property type="evidence" value="ECO:0007669"/>
    <property type="project" value="UniProtKB-SubCell"/>
</dbReference>
<keyword evidence="4 8" id="KW-1003">Cell membrane</keyword>
<comment type="similarity">
    <text evidence="2 8">Belongs to the 4-toluene sulfonate uptake permease (TSUP) (TC 2.A.102) family.</text>
</comment>
<feature type="transmembrane region" description="Helical" evidence="8">
    <location>
        <begin position="100"/>
        <end position="118"/>
    </location>
</feature>
<sequence length="255" mass="26658">MYSVGQITFVCFMVFVAGFIDSIAGGGGLISIPAYTLTGMPMHSVMGCNKFSSACGTSFSVARFMANKALDIKIAIISAIGAMIGSGLAVKIVLGLSDEFLRIMMVIVLPIIAIAIILKKDVGQADGEIADGIKAICISILIGLSVGFYDGFIGPGTGTIAIFLFSAFMNYNLKTASGNTKILNLSSNVSALISFMISGTVIYHIAIPAAICNIAGNYIGSGIAVKKGSKFIRPVMITVVVLLLGKTFIDFFSTF</sequence>
<proteinExistence type="inferred from homology"/>
<dbReference type="PANTHER" id="PTHR30269">
    <property type="entry name" value="TRANSMEMBRANE PROTEIN YFCA"/>
    <property type="match status" value="1"/>
</dbReference>
<dbReference type="EMBL" id="JADIMX010000133">
    <property type="protein sequence ID" value="MBO8435083.1"/>
    <property type="molecule type" value="Genomic_DNA"/>
</dbReference>
<feature type="transmembrane region" description="Helical" evidence="8">
    <location>
        <begin position="231"/>
        <end position="249"/>
    </location>
</feature>
<evidence type="ECO:0000313" key="9">
    <source>
        <dbReference type="EMBL" id="MBO8435083.1"/>
    </source>
</evidence>
<keyword evidence="7 8" id="KW-0472">Membrane</keyword>
<comment type="subcellular location">
    <subcellularLocation>
        <location evidence="1 8">Cell membrane</location>
        <topology evidence="1 8">Multi-pass membrane protein</topology>
    </subcellularLocation>
</comment>
<evidence type="ECO:0000256" key="2">
    <source>
        <dbReference type="ARBA" id="ARBA00009142"/>
    </source>
</evidence>
<dbReference type="Proteomes" id="UP000823611">
    <property type="component" value="Unassembled WGS sequence"/>
</dbReference>
<evidence type="ECO:0000256" key="4">
    <source>
        <dbReference type="ARBA" id="ARBA00022475"/>
    </source>
</evidence>
<evidence type="ECO:0000256" key="7">
    <source>
        <dbReference type="ARBA" id="ARBA00023136"/>
    </source>
</evidence>
<accession>A0A9D9H515</accession>
<evidence type="ECO:0000256" key="3">
    <source>
        <dbReference type="ARBA" id="ARBA00022448"/>
    </source>
</evidence>
<evidence type="ECO:0000313" key="10">
    <source>
        <dbReference type="Proteomes" id="UP000823611"/>
    </source>
</evidence>
<keyword evidence="5 8" id="KW-0812">Transmembrane</keyword>
<dbReference type="PANTHER" id="PTHR30269:SF0">
    <property type="entry name" value="MEMBRANE TRANSPORTER PROTEIN YFCA-RELATED"/>
    <property type="match status" value="1"/>
</dbReference>
<comment type="caution">
    <text evidence="9">The sequence shown here is derived from an EMBL/GenBank/DDBJ whole genome shotgun (WGS) entry which is preliminary data.</text>
</comment>
<feature type="transmembrane region" description="Helical" evidence="8">
    <location>
        <begin position="185"/>
        <end position="211"/>
    </location>
</feature>
<feature type="transmembrane region" description="Helical" evidence="8">
    <location>
        <begin position="155"/>
        <end position="173"/>
    </location>
</feature>
<gene>
    <name evidence="9" type="ORF">IAC55_07180</name>
</gene>
<evidence type="ECO:0000256" key="1">
    <source>
        <dbReference type="ARBA" id="ARBA00004651"/>
    </source>
</evidence>
<reference evidence="9" key="2">
    <citation type="journal article" date="2021" name="PeerJ">
        <title>Extensive microbial diversity within the chicken gut microbiome revealed by metagenomics and culture.</title>
        <authorList>
            <person name="Gilroy R."/>
            <person name="Ravi A."/>
            <person name="Getino M."/>
            <person name="Pursley I."/>
            <person name="Horton D.L."/>
            <person name="Alikhan N.F."/>
            <person name="Baker D."/>
            <person name="Gharbi K."/>
            <person name="Hall N."/>
            <person name="Watson M."/>
            <person name="Adriaenssens E.M."/>
            <person name="Foster-Nyarko E."/>
            <person name="Jarju S."/>
            <person name="Secka A."/>
            <person name="Antonio M."/>
            <person name="Oren A."/>
            <person name="Chaudhuri R.R."/>
            <person name="La Ragione R."/>
            <person name="Hildebrand F."/>
            <person name="Pallen M.J."/>
        </authorList>
    </citation>
    <scope>NUCLEOTIDE SEQUENCE</scope>
    <source>
        <strain evidence="9">F6-4510</strain>
    </source>
</reference>
<dbReference type="InterPro" id="IPR052017">
    <property type="entry name" value="TSUP"/>
</dbReference>
<feature type="transmembrane region" description="Helical" evidence="8">
    <location>
        <begin position="6"/>
        <end position="32"/>
    </location>
</feature>
<keyword evidence="3" id="KW-0813">Transport</keyword>
<feature type="transmembrane region" description="Helical" evidence="8">
    <location>
        <begin position="74"/>
        <end position="94"/>
    </location>
</feature>
<protein>
    <recommendedName>
        <fullName evidence="8">Probable membrane transporter protein</fullName>
    </recommendedName>
</protein>
<evidence type="ECO:0000256" key="5">
    <source>
        <dbReference type="ARBA" id="ARBA00022692"/>
    </source>
</evidence>
<keyword evidence="6 8" id="KW-1133">Transmembrane helix</keyword>
<evidence type="ECO:0000256" key="8">
    <source>
        <dbReference type="RuleBase" id="RU363041"/>
    </source>
</evidence>
<organism evidence="9 10">
    <name type="scientific">Candidatus Fimicola merdigallinarum</name>
    <dbReference type="NCBI Taxonomy" id="2840819"/>
    <lineage>
        <taxon>Bacteria</taxon>
        <taxon>Bacillati</taxon>
        <taxon>Bacillota</taxon>
        <taxon>Clostridia</taxon>
        <taxon>Lachnospirales</taxon>
        <taxon>Lachnospiraceae</taxon>
        <taxon>Lachnospiraceae incertae sedis</taxon>
        <taxon>Candidatus Fimicola</taxon>
    </lineage>
</organism>